<evidence type="ECO:0000313" key="3">
    <source>
        <dbReference type="EMBL" id="KAJ4333437.1"/>
    </source>
</evidence>
<name>A0A9W8WUM6_9PLEO</name>
<dbReference type="Proteomes" id="UP001140562">
    <property type="component" value="Unassembled WGS sequence"/>
</dbReference>
<organism evidence="3 4">
    <name type="scientific">Didymella glomerata</name>
    <dbReference type="NCBI Taxonomy" id="749621"/>
    <lineage>
        <taxon>Eukaryota</taxon>
        <taxon>Fungi</taxon>
        <taxon>Dikarya</taxon>
        <taxon>Ascomycota</taxon>
        <taxon>Pezizomycotina</taxon>
        <taxon>Dothideomycetes</taxon>
        <taxon>Pleosporomycetidae</taxon>
        <taxon>Pleosporales</taxon>
        <taxon>Pleosporineae</taxon>
        <taxon>Didymellaceae</taxon>
        <taxon>Didymella</taxon>
    </lineage>
</organism>
<evidence type="ECO:0000313" key="4">
    <source>
        <dbReference type="Proteomes" id="UP001140562"/>
    </source>
</evidence>
<protein>
    <recommendedName>
        <fullName evidence="2">Glycosyl transferase CAP10 domain-containing protein</fullName>
    </recommendedName>
</protein>
<keyword evidence="4" id="KW-1185">Reference proteome</keyword>
<reference evidence="3" key="1">
    <citation type="submission" date="2022-10" db="EMBL/GenBank/DDBJ databases">
        <title>Tapping the CABI collections for fungal endophytes: first genome assemblies for Collariella, Neodidymelliopsis, Ascochyta clinopodiicola, Didymella pomorum, Didymosphaeria variabile, Neocosmospora piperis and Neocucurbitaria cava.</title>
        <authorList>
            <person name="Hill R."/>
        </authorList>
    </citation>
    <scope>NUCLEOTIDE SEQUENCE</scope>
    <source>
        <strain evidence="3">IMI 360193</strain>
    </source>
</reference>
<evidence type="ECO:0000259" key="2">
    <source>
        <dbReference type="SMART" id="SM00672"/>
    </source>
</evidence>
<sequence length="541" mass="62240">MTHLPKNTNGRNVLLIFALWPLGSSIFKISPVRGSTFSPGGIWRSKPAPGLNHPVEELIAQAQEKFDGIVQRQSQTVQNAEAEYRRRYSREPPPGFDKWFAYAQSKQSVIIDDYDMINDDLKPFWRISPQRLLESIDHVTSFEHLALRKCGFTDGEYHGQGGGWIVEDLGNKLLGEVSKDIPDVEFAFDVVDEPRVVITEQMLEAGGVAQPEFYNAEHRSIWKQVTAQCQGHKSRDFKPTVYDYDIPFVQDWYQAKDVCQHPEFEHMHGFFASPETCILTDAPIPILSQAAPTTFGDIMYPSPWYPAKADQGVYKSEADPDWADKTNTLYWAGSTTGSHSWNGSWRHSQRQRLVQLVQSINATSHHYLKQDSPHSWQPYTAIEDHSALYDVKLTAIIQCDEADCEEQKNYFSVGGKEDREQQFKSRFIFDVDGNSFSGRFYTLLQSKSVVLKQTVLREWHDERLIPWVHYVPVSMGMQELPEIMRFLTSEKGEGLARQIAEKSREAHEKMLRKEDMTVYLYRLMLELARIMDPKRQFEGAI</sequence>
<evidence type="ECO:0000256" key="1">
    <source>
        <dbReference type="SAM" id="SignalP"/>
    </source>
</evidence>
<dbReference type="EMBL" id="JAPEUV010000095">
    <property type="protein sequence ID" value="KAJ4333437.1"/>
    <property type="molecule type" value="Genomic_DNA"/>
</dbReference>
<dbReference type="SMART" id="SM00672">
    <property type="entry name" value="CAP10"/>
    <property type="match status" value="1"/>
</dbReference>
<dbReference type="InterPro" id="IPR006598">
    <property type="entry name" value="CAP10"/>
</dbReference>
<dbReference type="PANTHER" id="PTHR12203">
    <property type="entry name" value="KDEL LYS-ASP-GLU-LEU CONTAINING - RELATED"/>
    <property type="match status" value="1"/>
</dbReference>
<feature type="chain" id="PRO_5040749027" description="Glycosyl transferase CAP10 domain-containing protein" evidence="1">
    <location>
        <begin position="26"/>
        <end position="541"/>
    </location>
</feature>
<keyword evidence="1" id="KW-0732">Signal</keyword>
<accession>A0A9W8WUM6</accession>
<proteinExistence type="predicted"/>
<dbReference type="OrthoDB" id="541052at2759"/>
<comment type="caution">
    <text evidence="3">The sequence shown here is derived from an EMBL/GenBank/DDBJ whole genome shotgun (WGS) entry which is preliminary data.</text>
</comment>
<dbReference type="InterPro" id="IPR051091">
    <property type="entry name" value="O-Glucosyltr/Glycosyltrsf_90"/>
</dbReference>
<dbReference type="PANTHER" id="PTHR12203:SF61">
    <property type="entry name" value="CAPSULE PROTEIN"/>
    <property type="match status" value="1"/>
</dbReference>
<gene>
    <name evidence="3" type="ORF">N0V87_007633</name>
</gene>
<dbReference type="Pfam" id="PF05686">
    <property type="entry name" value="Glyco_transf_90"/>
    <property type="match status" value="1"/>
</dbReference>
<feature type="signal peptide" evidence="1">
    <location>
        <begin position="1"/>
        <end position="25"/>
    </location>
</feature>
<feature type="domain" description="Glycosyl transferase CAP10" evidence="2">
    <location>
        <begin position="240"/>
        <end position="534"/>
    </location>
</feature>
<dbReference type="AlphaFoldDB" id="A0A9W8WUM6"/>